<keyword evidence="1" id="KW-0863">Zinc-finger</keyword>
<keyword evidence="1" id="KW-0862">Zinc</keyword>
<name>A0A819KNS9_9BILA</name>
<dbReference type="InterPro" id="IPR000719">
    <property type="entry name" value="Prot_kinase_dom"/>
</dbReference>
<feature type="domain" description="Protein kinase" evidence="2">
    <location>
        <begin position="338"/>
        <end position="645"/>
    </location>
</feature>
<evidence type="ECO:0000256" key="1">
    <source>
        <dbReference type="PROSITE-ProRule" id="PRU00723"/>
    </source>
</evidence>
<evidence type="ECO:0000313" key="5">
    <source>
        <dbReference type="Proteomes" id="UP000663881"/>
    </source>
</evidence>
<evidence type="ECO:0000259" key="3">
    <source>
        <dbReference type="PROSITE" id="PS50103"/>
    </source>
</evidence>
<accession>A0A819KNS9</accession>
<dbReference type="Gene3D" id="1.10.510.10">
    <property type="entry name" value="Transferase(Phosphotransferase) domain 1"/>
    <property type="match status" value="1"/>
</dbReference>
<dbReference type="PROSITE" id="PS50011">
    <property type="entry name" value="PROTEIN_KINASE_DOM"/>
    <property type="match status" value="1"/>
</dbReference>
<evidence type="ECO:0000313" key="4">
    <source>
        <dbReference type="EMBL" id="CAF3948409.1"/>
    </source>
</evidence>
<comment type="caution">
    <text evidence="4">The sequence shown here is derived from an EMBL/GenBank/DDBJ whole genome shotgun (WGS) entry which is preliminary data.</text>
</comment>
<protein>
    <recommendedName>
        <fullName evidence="6">Protein kinase domain-containing protein</fullName>
    </recommendedName>
</protein>
<feature type="domain" description="C3H1-type" evidence="3">
    <location>
        <begin position="119"/>
        <end position="145"/>
    </location>
</feature>
<feature type="zinc finger region" description="C3H1-type" evidence="1">
    <location>
        <begin position="119"/>
        <end position="145"/>
    </location>
</feature>
<dbReference type="GO" id="GO:0005524">
    <property type="term" value="F:ATP binding"/>
    <property type="evidence" value="ECO:0007669"/>
    <property type="project" value="InterPro"/>
</dbReference>
<dbReference type="SUPFAM" id="SSF56112">
    <property type="entry name" value="Protein kinase-like (PK-like)"/>
    <property type="match status" value="1"/>
</dbReference>
<evidence type="ECO:0008006" key="6">
    <source>
        <dbReference type="Google" id="ProtNLM"/>
    </source>
</evidence>
<dbReference type="Proteomes" id="UP000663881">
    <property type="component" value="Unassembled WGS sequence"/>
</dbReference>
<sequence length="786" mass="91614">MDTLRTSLSNYNSTDHRETNEWTIVTSDVVEYCIHVTNLPNDVTGEELSNIFRVDVVNILIRPYNELQNHLAENQRIPVEVWIKDIGSKAFLQTLAEEKNESVLRGFSIQCQVIPAPVNHFELCQAYRRGRCPFSISCRKKHIRCVQPVNCPNTQCWYGHDAQRPDHFRRPPISDEGGYRVRISNFPPDATRSQICSRLWLRFFRDFTNLVTPNENDPSAPMIAYATDERSSAFVKELIHAWHNQPFSKDPRYRMKCQLEMNVNYYNSTIGTYHLQTSQQWQSPTPSIISSVNSVNSGKKRLSMAYNGMRRPAMDTLFSIEYPEQDQQSALPVLPHPWSFNDQFVSNQTDAIYSIVDQADPNRRAQLKIYSVISDRSSQLRVERHRLALQRLAEVKGIPKLIDCNFEKSTINSNSWTKLWLMTERPEGTRLDNYLRDNLLTFKEKMMIILELIDLVKEIHQCDVVHRNLTPSKIYLHPLISADDEKEFGLQLVDFDFAHLPRNDEVQKTNDINLLQIDDAVTNTFYLPVQFETQPLNNNDIDKEKEPRQSERQSPVIDTSCICAILFWMITFHEPKVARDATGKAPHRMSQSSQLIKDALKLATNSCSWKIHSMENHLQLIFDRAFGNPQQQWSVDALKYQIRFLVEVLNSMKEQNITIKCRSIHELNEPFLRVASLISRMKEEFVSYSSRFVRVHWSSNENNQWSGHSRAVQNYDLLSIDNNQLEMKFEANRSEKEDQLQISAHIKINESTIVELPIGRWQENEIETIIEIFIRELSSFYHLLLE</sequence>
<gene>
    <name evidence="4" type="ORF">OKA104_LOCUS26805</name>
</gene>
<reference evidence="4" key="1">
    <citation type="submission" date="2021-02" db="EMBL/GenBank/DDBJ databases">
        <authorList>
            <person name="Nowell W R."/>
        </authorList>
    </citation>
    <scope>NUCLEOTIDE SEQUENCE</scope>
</reference>
<dbReference type="InterPro" id="IPR011009">
    <property type="entry name" value="Kinase-like_dom_sf"/>
</dbReference>
<dbReference type="InterPro" id="IPR000571">
    <property type="entry name" value="Znf_CCCH"/>
</dbReference>
<dbReference type="PROSITE" id="PS50103">
    <property type="entry name" value="ZF_C3H1"/>
    <property type="match status" value="1"/>
</dbReference>
<evidence type="ECO:0000259" key="2">
    <source>
        <dbReference type="PROSITE" id="PS50011"/>
    </source>
</evidence>
<dbReference type="EMBL" id="CAJOAY010002388">
    <property type="protein sequence ID" value="CAF3948409.1"/>
    <property type="molecule type" value="Genomic_DNA"/>
</dbReference>
<dbReference type="AlphaFoldDB" id="A0A819KNS9"/>
<keyword evidence="1" id="KW-0479">Metal-binding</keyword>
<dbReference type="GO" id="GO:0004672">
    <property type="term" value="F:protein kinase activity"/>
    <property type="evidence" value="ECO:0007669"/>
    <property type="project" value="InterPro"/>
</dbReference>
<proteinExistence type="predicted"/>
<organism evidence="4 5">
    <name type="scientific">Adineta steineri</name>
    <dbReference type="NCBI Taxonomy" id="433720"/>
    <lineage>
        <taxon>Eukaryota</taxon>
        <taxon>Metazoa</taxon>
        <taxon>Spiralia</taxon>
        <taxon>Gnathifera</taxon>
        <taxon>Rotifera</taxon>
        <taxon>Eurotatoria</taxon>
        <taxon>Bdelloidea</taxon>
        <taxon>Adinetida</taxon>
        <taxon>Adinetidae</taxon>
        <taxon>Adineta</taxon>
    </lineage>
</organism>
<dbReference type="GO" id="GO:0008270">
    <property type="term" value="F:zinc ion binding"/>
    <property type="evidence" value="ECO:0007669"/>
    <property type="project" value="UniProtKB-KW"/>
</dbReference>